<evidence type="ECO:0000313" key="2">
    <source>
        <dbReference type="Proteomes" id="UP000297465"/>
    </source>
</evidence>
<keyword evidence="2" id="KW-1185">Reference proteome</keyword>
<comment type="caution">
    <text evidence="1">The sequence shown here is derived from an EMBL/GenBank/DDBJ whole genome shotgun (WGS) entry which is preliminary data.</text>
</comment>
<protein>
    <submittedName>
        <fullName evidence="1">DUF4304 domain-containing protein</fullName>
    </submittedName>
</protein>
<dbReference type="RefSeq" id="WP_135574184.1">
    <property type="nucleotide sequence ID" value="NZ_RQFN01000026.1"/>
</dbReference>
<sequence length="227" mass="26889">MGAKEFKNLSRLHLSPKLKEMGWNGDGFNFYKTTNNIIQIFGIYGSWIGGTIYCETAIHFNLIPDLAGNIQPAKIRFNSCLIRERLTRNGFGSSGWKLKEKEEDNISSILQIQNSFEKFGLEFYKEFENFPKPFDSINPEDIQTKRNLRVLEKYYIHNEIYFLWLLLEINCKMKRLNVANRFSQIGLEKVNIHFQKLISNIKDDKQKLITEENWKKMKENFRIKNFV</sequence>
<dbReference type="Proteomes" id="UP000297465">
    <property type="component" value="Unassembled WGS sequence"/>
</dbReference>
<dbReference type="Pfam" id="PF14137">
    <property type="entry name" value="DUF4304"/>
    <property type="match status" value="1"/>
</dbReference>
<accession>A0ABY2LQM9</accession>
<evidence type="ECO:0000313" key="1">
    <source>
        <dbReference type="EMBL" id="TGL02378.1"/>
    </source>
</evidence>
<name>A0ABY2LQM9_9LEPT</name>
<reference evidence="2" key="1">
    <citation type="journal article" date="2019" name="PLoS Negl. Trop. Dis.">
        <title>Revisiting the worldwide diversity of Leptospira species in the environment.</title>
        <authorList>
            <person name="Vincent A.T."/>
            <person name="Schiettekatte O."/>
            <person name="Bourhy P."/>
            <person name="Veyrier F.J."/>
            <person name="Picardeau M."/>
        </authorList>
    </citation>
    <scope>NUCLEOTIDE SEQUENCE [LARGE SCALE GENOMIC DNA]</scope>
    <source>
        <strain evidence="2">201800278</strain>
    </source>
</reference>
<gene>
    <name evidence="1" type="ORF">EHQ31_09375</name>
</gene>
<proteinExistence type="predicted"/>
<organism evidence="1 2">
    <name type="scientific">Leptospira montravelensis</name>
    <dbReference type="NCBI Taxonomy" id="2484961"/>
    <lineage>
        <taxon>Bacteria</taxon>
        <taxon>Pseudomonadati</taxon>
        <taxon>Spirochaetota</taxon>
        <taxon>Spirochaetia</taxon>
        <taxon>Leptospirales</taxon>
        <taxon>Leptospiraceae</taxon>
        <taxon>Leptospira</taxon>
    </lineage>
</organism>
<dbReference type="InterPro" id="IPR025412">
    <property type="entry name" value="DUF4304"/>
</dbReference>
<dbReference type="EMBL" id="RQFO01000014">
    <property type="protein sequence ID" value="TGL02378.1"/>
    <property type="molecule type" value="Genomic_DNA"/>
</dbReference>